<proteinExistence type="predicted"/>
<organism evidence="2">
    <name type="scientific">Tanacetum cinerariifolium</name>
    <name type="common">Dalmatian daisy</name>
    <name type="synonym">Chrysanthemum cinerariifolium</name>
    <dbReference type="NCBI Taxonomy" id="118510"/>
    <lineage>
        <taxon>Eukaryota</taxon>
        <taxon>Viridiplantae</taxon>
        <taxon>Streptophyta</taxon>
        <taxon>Embryophyta</taxon>
        <taxon>Tracheophyta</taxon>
        <taxon>Spermatophyta</taxon>
        <taxon>Magnoliopsida</taxon>
        <taxon>eudicotyledons</taxon>
        <taxon>Gunneridae</taxon>
        <taxon>Pentapetalae</taxon>
        <taxon>asterids</taxon>
        <taxon>campanulids</taxon>
        <taxon>Asterales</taxon>
        <taxon>Asteraceae</taxon>
        <taxon>Asteroideae</taxon>
        <taxon>Anthemideae</taxon>
        <taxon>Anthemidinae</taxon>
        <taxon>Tanacetum</taxon>
    </lineage>
</organism>
<evidence type="ECO:0000256" key="1">
    <source>
        <dbReference type="SAM" id="MobiDB-lite"/>
    </source>
</evidence>
<dbReference type="AlphaFoldDB" id="A0A699HFN7"/>
<protein>
    <submittedName>
        <fullName evidence="2">Retrovirus-related Pol polyprotein from transposon TNT 1-94</fullName>
    </submittedName>
</protein>
<evidence type="ECO:0000313" key="2">
    <source>
        <dbReference type="EMBL" id="GEY22060.1"/>
    </source>
</evidence>
<name>A0A699HFN7_TANCI</name>
<reference evidence="2" key="1">
    <citation type="journal article" date="2019" name="Sci. Rep.">
        <title>Draft genome of Tanacetum cinerariifolium, the natural source of mosquito coil.</title>
        <authorList>
            <person name="Yamashiro T."/>
            <person name="Shiraishi A."/>
            <person name="Satake H."/>
            <person name="Nakayama K."/>
        </authorList>
    </citation>
    <scope>NUCLEOTIDE SEQUENCE</scope>
</reference>
<feature type="region of interest" description="Disordered" evidence="1">
    <location>
        <begin position="675"/>
        <end position="703"/>
    </location>
</feature>
<comment type="caution">
    <text evidence="2">The sequence shown here is derived from an EMBL/GenBank/DDBJ whole genome shotgun (WGS) entry which is preliminary data.</text>
</comment>
<dbReference type="EMBL" id="BKCJ010160949">
    <property type="protein sequence ID" value="GEY22060.1"/>
    <property type="molecule type" value="Genomic_DNA"/>
</dbReference>
<feature type="compositionally biased region" description="Basic and acidic residues" evidence="1">
    <location>
        <begin position="675"/>
        <end position="691"/>
    </location>
</feature>
<dbReference type="PANTHER" id="PTHR11439">
    <property type="entry name" value="GAG-POL-RELATED RETROTRANSPOSON"/>
    <property type="match status" value="1"/>
</dbReference>
<accession>A0A699HFN7</accession>
<dbReference type="PANTHER" id="PTHR11439:SF483">
    <property type="entry name" value="PEPTIDE SYNTHASE GLIP-LIKE, PUTATIVE (AFU_ORTHOLOGUE AFUA_3G12920)-RELATED"/>
    <property type="match status" value="1"/>
</dbReference>
<dbReference type="CDD" id="cd09272">
    <property type="entry name" value="RNase_HI_RT_Ty1"/>
    <property type="match status" value="1"/>
</dbReference>
<sequence length="703" mass="80285">MSVQSKGITSNCYEKNPHVLERYLPNTWCKLVCWSAKKQQSVAMSSAEAEYVVAAGCCASILWMKSQLSDYDIYYKMVPIFCDNTSVIAISNNPVLHSRTKYIDIRYHFIRDHILKRDIELHFIYTQHQLADIFTKPLDEPTFTSLEAQLVLYQNILREFWLMAIAYDPNPSTDENKPRLLKEFLIKFTVMNGKKPLTLDFNTFTISTGLDYNNGAYVSHPSHEVVKAKLANNVLDGNYSSTEQVNFIQQLITYSLITETKVDIGEIIYSDLVTKLLNKSRLRYVSYPRFIYCALEALLGLEYTQDEKFSPDLKKFDNILPLTERQLVKYLRKFFRVLFNKENIDQSEKNDKVIDAAMNSLTKNNIAKGDLLNVLNGVTNALKAIQDDVKEEHVLNKKVLEAIEACTKNSTQLTKLLTVIKNFDFQGLMSLVESLQATALTQLIYQSFKGQSSAPLSSVPQKTLAITEGPLNVRGGEYTSLFGQRGKIKKAAKEAKMFEITKTEVIKVFQEEAKKIGLDLKKFISANQYMWTMSNRLKLEPITDVKIHPNTKPKVLTVYINNDKRNFEVHNPFKFKEFGITDLDELGPIIEKKKNSIVKGLMKSGKRKRKHMELEPEIKVLGLKCNRSLPDGVPFVNNMVIEEREYVSSSLTCLVIKPSKDGMIFTRKLIAEHSDQENLQSKKDAQPESTRKTLSVSEAILSE</sequence>
<gene>
    <name evidence="2" type="ORF">Tci_394034</name>
</gene>